<name>A0ABT0B0N1_9SPHN</name>
<evidence type="ECO:0000313" key="3">
    <source>
        <dbReference type="Proteomes" id="UP001162880"/>
    </source>
</evidence>
<dbReference type="SUPFAM" id="SSF51391">
    <property type="entry name" value="Thiamin phosphate synthase"/>
    <property type="match status" value="1"/>
</dbReference>
<dbReference type="EMBL" id="JALHLE010000010">
    <property type="protein sequence ID" value="MCJ2178628.1"/>
    <property type="molecule type" value="Genomic_DNA"/>
</dbReference>
<dbReference type="Proteomes" id="UP001162880">
    <property type="component" value="Unassembled WGS sequence"/>
</dbReference>
<dbReference type="RefSeq" id="WP_243992844.1">
    <property type="nucleotide sequence ID" value="NZ_JALHLE010000010.1"/>
</dbReference>
<dbReference type="Pfam" id="PF02581">
    <property type="entry name" value="TMP-TENI"/>
    <property type="match status" value="1"/>
</dbReference>
<feature type="domain" description="Thiamine phosphate synthase/TenI" evidence="1">
    <location>
        <begin position="23"/>
        <end position="174"/>
    </location>
</feature>
<accession>A0ABT0B0N1</accession>
<protein>
    <submittedName>
        <fullName evidence="2">Thiamine phosphate synthase</fullName>
    </submittedName>
</protein>
<dbReference type="CDD" id="cd00564">
    <property type="entry name" value="TMP_TenI"/>
    <property type="match status" value="1"/>
</dbReference>
<reference evidence="2" key="1">
    <citation type="submission" date="2022-03" db="EMBL/GenBank/DDBJ databases">
        <title>Identification of a novel bacterium isolated from mangrove sediments.</title>
        <authorList>
            <person name="Pan X."/>
        </authorList>
    </citation>
    <scope>NUCLEOTIDE SEQUENCE</scope>
    <source>
        <strain evidence="2">B2580</strain>
    </source>
</reference>
<gene>
    <name evidence="2" type="ORF">MTR64_08640</name>
</gene>
<dbReference type="Gene3D" id="3.20.20.70">
    <property type="entry name" value="Aldolase class I"/>
    <property type="match status" value="1"/>
</dbReference>
<evidence type="ECO:0000259" key="1">
    <source>
        <dbReference type="Pfam" id="PF02581"/>
    </source>
</evidence>
<dbReference type="InterPro" id="IPR013785">
    <property type="entry name" value="Aldolase_TIM"/>
</dbReference>
<dbReference type="InterPro" id="IPR022998">
    <property type="entry name" value="ThiamineP_synth_TenI"/>
</dbReference>
<proteinExistence type="predicted"/>
<evidence type="ECO:0000313" key="2">
    <source>
        <dbReference type="EMBL" id="MCJ2178628.1"/>
    </source>
</evidence>
<sequence length="197" mass="21626">MARCYSVPVPNRQPPLPPIWLVSDARNDAVLERALARLPRGSGLIYRHYHLPPEQRRARFRTLARAARRRGHCVVLSGSAWEAKGWGADGAYGAPSRLVYGPATLRLVTVHSLRELAKAHRARADAVLISPVFPTRSHPGAPVLGPLRFRLLAERARVPAIALGGMTAHRARAFSLRKWAAIQGLAETPTGLFPLHS</sequence>
<comment type="caution">
    <text evidence="2">The sequence shown here is derived from an EMBL/GenBank/DDBJ whole genome shotgun (WGS) entry which is preliminary data.</text>
</comment>
<keyword evidence="3" id="KW-1185">Reference proteome</keyword>
<dbReference type="InterPro" id="IPR036206">
    <property type="entry name" value="ThiamineP_synth_sf"/>
</dbReference>
<organism evidence="2 3">
    <name type="scientific">Novosphingobium album</name>
    <name type="common">ex Hu et al. 2023</name>
    <dbReference type="NCBI Taxonomy" id="2930093"/>
    <lineage>
        <taxon>Bacteria</taxon>
        <taxon>Pseudomonadati</taxon>
        <taxon>Pseudomonadota</taxon>
        <taxon>Alphaproteobacteria</taxon>
        <taxon>Sphingomonadales</taxon>
        <taxon>Sphingomonadaceae</taxon>
        <taxon>Novosphingobium</taxon>
    </lineage>
</organism>